<sequence length="753" mass="81908">MIPSISTTKSRFLADWVAGMESPGPGTQFLQGNPPVAEPRGVDWGIPSEGLARNADVIQATRTGGSWMCRGRAPPQQIRRCSCDCVGGCNADKPVTMRATLSRAAPRNNSPDPGAAVRTMSETAEASHQALAARSSTAHWIMYGTVDQVARLTTPAVGRMRFHLGHHLQLTERWRRGESGGSGVQEGRCRAWKPEGGALERGCRLLEARHGRRCPGTVPTRLAPPRRWASAEAEPWQKQPAVGNYALGAAVTTTSQASDKLRAQATRSESKRGRGSGERRSTLRRIFFPSFSFRFSRRGLQDLGALFDVLFTMASSRFPERPHPSPVALEPSPSARAPLAWGSASRRRRRNTVEEKEGDEEGARGGKKMFPGGGVAATALTMRGPGRQNLRRRTHQKACECVCDAKTTKRTSSQRGNASHARRRARPGQATTETHGRQATGTHGRRRAAAGMPSPCMHVGRKTATTSRPWRAASQEASTPRFATAAHGKCHSIESDAARVALVRRTYLHYVRYRAGAPSSAKRRRKNQSSRWAPKGANDCAARACCVRTHARVEFESRQGEARPGGDQAVAQNEHERQRDDSSSLARLHRYPEMRPTPDIECGQKRFYANAAVGWRAPPLPPSRHVQQPAAGGGRDDVGAPKRQPPDGQNPSDGTAERPPVTWTREARKKARPISCFGWQAACHSPVGAPASTIAGAAAGRAWMAAQRSTSVRRYHWQPSTHSVRLARLPPPDRPSPPGARGGAPELPGIWLV</sequence>
<name>A0ABR0BK99_PURLI</name>
<feature type="region of interest" description="Disordered" evidence="1">
    <location>
        <begin position="556"/>
        <end position="602"/>
    </location>
</feature>
<gene>
    <name evidence="2" type="ORF">Purlil1_11172</name>
</gene>
<feature type="region of interest" description="Disordered" evidence="1">
    <location>
        <begin position="618"/>
        <end position="667"/>
    </location>
</feature>
<feature type="compositionally biased region" description="Basic and acidic residues" evidence="1">
    <location>
        <begin position="268"/>
        <end position="279"/>
    </location>
</feature>
<dbReference type="EMBL" id="JAWRVI010000064">
    <property type="protein sequence ID" value="KAK4082514.1"/>
    <property type="molecule type" value="Genomic_DNA"/>
</dbReference>
<evidence type="ECO:0000313" key="2">
    <source>
        <dbReference type="EMBL" id="KAK4082514.1"/>
    </source>
</evidence>
<accession>A0ABR0BK99</accession>
<reference evidence="2 3" key="1">
    <citation type="journal article" date="2024" name="Microbiol. Resour. Announc.">
        <title>Genome annotations for the ascomycete fungi Trichoderma harzianum, Trichoderma aggressivum, and Purpureocillium lilacinum.</title>
        <authorList>
            <person name="Beijen E.P.W."/>
            <person name="Ohm R.A."/>
        </authorList>
    </citation>
    <scope>NUCLEOTIDE SEQUENCE [LARGE SCALE GENOMIC DNA]</scope>
    <source>
        <strain evidence="2 3">CBS 150709</strain>
    </source>
</reference>
<feature type="region of interest" description="Disordered" evidence="1">
    <location>
        <begin position="725"/>
        <end position="748"/>
    </location>
</feature>
<proteinExistence type="predicted"/>
<feature type="compositionally biased region" description="Basic and acidic residues" evidence="1">
    <location>
        <begin position="590"/>
        <end position="602"/>
    </location>
</feature>
<evidence type="ECO:0000256" key="1">
    <source>
        <dbReference type="SAM" id="MobiDB-lite"/>
    </source>
</evidence>
<organism evidence="2 3">
    <name type="scientific">Purpureocillium lilacinum</name>
    <name type="common">Paecilomyces lilacinus</name>
    <dbReference type="NCBI Taxonomy" id="33203"/>
    <lineage>
        <taxon>Eukaryota</taxon>
        <taxon>Fungi</taxon>
        <taxon>Dikarya</taxon>
        <taxon>Ascomycota</taxon>
        <taxon>Pezizomycotina</taxon>
        <taxon>Sordariomycetes</taxon>
        <taxon>Hypocreomycetidae</taxon>
        <taxon>Hypocreales</taxon>
        <taxon>Ophiocordycipitaceae</taxon>
        <taxon>Purpureocillium</taxon>
    </lineage>
</organism>
<feature type="compositionally biased region" description="Pro residues" evidence="1">
    <location>
        <begin position="729"/>
        <end position="738"/>
    </location>
</feature>
<feature type="compositionally biased region" description="Basic and acidic residues" evidence="1">
    <location>
        <begin position="573"/>
        <end position="582"/>
    </location>
</feature>
<feature type="region of interest" description="Disordered" evidence="1">
    <location>
        <begin position="516"/>
        <end position="535"/>
    </location>
</feature>
<feature type="region of interest" description="Disordered" evidence="1">
    <location>
        <begin position="318"/>
        <end position="479"/>
    </location>
</feature>
<feature type="region of interest" description="Disordered" evidence="1">
    <location>
        <begin position="253"/>
        <end position="279"/>
    </location>
</feature>
<comment type="caution">
    <text evidence="2">The sequence shown here is derived from an EMBL/GenBank/DDBJ whole genome shotgun (WGS) entry which is preliminary data.</text>
</comment>
<protein>
    <submittedName>
        <fullName evidence="2">Uncharacterized protein</fullName>
    </submittedName>
</protein>
<dbReference type="Proteomes" id="UP001287286">
    <property type="component" value="Unassembled WGS sequence"/>
</dbReference>
<evidence type="ECO:0000313" key="3">
    <source>
        <dbReference type="Proteomes" id="UP001287286"/>
    </source>
</evidence>
<keyword evidence="3" id="KW-1185">Reference proteome</keyword>